<evidence type="ECO:0000313" key="4">
    <source>
        <dbReference type="Proteomes" id="UP000663879"/>
    </source>
</evidence>
<feature type="chain" id="PRO_5032932377" evidence="2">
    <location>
        <begin position="25"/>
        <end position="141"/>
    </location>
</feature>
<sequence length="141" mass="16292">MFKIDYKLVFILLALVQLFSILNAETVESNETDDIEDYSWDYDETSEVKPPLSKKEILSLNRDWLGREDPDKYPSHGFFPVWGACLIVMSVFFHVMAIIFGLLHVLGCKGKRPREPKTIDAKQRKMSLAPPHRKLSVTIEH</sequence>
<keyword evidence="1" id="KW-0812">Transmembrane</keyword>
<evidence type="ECO:0000256" key="2">
    <source>
        <dbReference type="SAM" id="SignalP"/>
    </source>
</evidence>
<keyword evidence="1" id="KW-0472">Membrane</keyword>
<evidence type="ECO:0000256" key="1">
    <source>
        <dbReference type="SAM" id="Phobius"/>
    </source>
</evidence>
<dbReference type="AlphaFoldDB" id="A0A813TGY9"/>
<feature type="signal peptide" evidence="2">
    <location>
        <begin position="1"/>
        <end position="24"/>
    </location>
</feature>
<name>A0A813TGY9_9BILA</name>
<keyword evidence="1" id="KW-1133">Transmembrane helix</keyword>
<keyword evidence="4" id="KW-1185">Reference proteome</keyword>
<accession>A0A813TGY9</accession>
<proteinExistence type="predicted"/>
<keyword evidence="2" id="KW-0732">Signal</keyword>
<comment type="caution">
    <text evidence="3">The sequence shown here is derived from an EMBL/GenBank/DDBJ whole genome shotgun (WGS) entry which is preliminary data.</text>
</comment>
<feature type="transmembrane region" description="Helical" evidence="1">
    <location>
        <begin position="81"/>
        <end position="107"/>
    </location>
</feature>
<organism evidence="3 4">
    <name type="scientific">Brachionus calyciflorus</name>
    <dbReference type="NCBI Taxonomy" id="104777"/>
    <lineage>
        <taxon>Eukaryota</taxon>
        <taxon>Metazoa</taxon>
        <taxon>Spiralia</taxon>
        <taxon>Gnathifera</taxon>
        <taxon>Rotifera</taxon>
        <taxon>Eurotatoria</taxon>
        <taxon>Monogononta</taxon>
        <taxon>Pseudotrocha</taxon>
        <taxon>Ploima</taxon>
        <taxon>Brachionidae</taxon>
        <taxon>Brachionus</taxon>
    </lineage>
</organism>
<protein>
    <submittedName>
        <fullName evidence="3">Uncharacterized protein</fullName>
    </submittedName>
</protein>
<gene>
    <name evidence="3" type="ORF">OXX778_LOCUS7142</name>
</gene>
<reference evidence="3" key="1">
    <citation type="submission" date="2021-02" db="EMBL/GenBank/DDBJ databases">
        <authorList>
            <person name="Nowell W R."/>
        </authorList>
    </citation>
    <scope>NUCLEOTIDE SEQUENCE</scope>
    <source>
        <strain evidence="3">Ploen Becks lab</strain>
    </source>
</reference>
<evidence type="ECO:0000313" key="3">
    <source>
        <dbReference type="EMBL" id="CAF0814410.1"/>
    </source>
</evidence>
<dbReference type="Proteomes" id="UP000663879">
    <property type="component" value="Unassembled WGS sequence"/>
</dbReference>
<dbReference type="EMBL" id="CAJNOC010000894">
    <property type="protein sequence ID" value="CAF0814410.1"/>
    <property type="molecule type" value="Genomic_DNA"/>
</dbReference>